<dbReference type="InterPro" id="IPR025724">
    <property type="entry name" value="GAG-pre-integrase_dom"/>
</dbReference>
<keyword evidence="2" id="KW-1188">Viral release from host cell</keyword>
<feature type="domain" description="Integrase catalytic" evidence="20">
    <location>
        <begin position="351"/>
        <end position="513"/>
    </location>
</feature>
<evidence type="ECO:0000259" key="19">
    <source>
        <dbReference type="PROSITE" id="PS50158"/>
    </source>
</evidence>
<dbReference type="GO" id="GO:0006508">
    <property type="term" value="P:proteolysis"/>
    <property type="evidence" value="ECO:0007669"/>
    <property type="project" value="UniProtKB-KW"/>
</dbReference>
<feature type="region of interest" description="Disordered" evidence="17">
    <location>
        <begin position="81"/>
        <end position="133"/>
    </location>
</feature>
<keyword evidence="10" id="KW-0460">Magnesium</keyword>
<keyword evidence="7" id="KW-0255">Endonuclease</keyword>
<dbReference type="GO" id="GO:0008270">
    <property type="term" value="F:zinc ion binding"/>
    <property type="evidence" value="ECO:0007669"/>
    <property type="project" value="UniProtKB-KW"/>
</dbReference>
<keyword evidence="4" id="KW-0540">Nuclease</keyword>
<dbReference type="PROSITE" id="PS50994">
    <property type="entry name" value="INTEGRASE"/>
    <property type="match status" value="1"/>
</dbReference>
<sequence length="513" mass="58936">MVIVNQMRKYGEKITDQTVVEKLLRSLTRKYESTVAAIEESKDLTVITIDELLGSLQSHEDRHKSYEENSTENAFQAKLKLTKETNGGHEVRSGNNYNRGGSSYRGRRDGRGYRGGGRSGDRQHPNDDGQNNRKFECYYCHKPGHIERYCRTKQHDEKKQILPKMKMKLKVYFLLVMLLTFLTQKCGIWIGSSSHMTANSEVFISLDRSAKTRIKMADGTIRNTEGKGVIKLNSGEGSCIKDVLYVPDLDSNLLSVGQFLREGYSLLFEDFSCTVFTDKTKKNLLLKVPMSRNNMFPLVIRDENWLWHHRYGHLNFKSLSLLSNQNLVDGLPMITHIDAVCESCVVGKQHRDSFPKNSNKRASEVAELIHADVCGPMQTPSLNNNRYFVVFVDDFSRMTWVYFVKEKSEVFSIFRKFKASIEKQSENAVKVLRTDRGGEFVSAEFNSFCEEMGIHRQLTTSYTPQQNGVAERKNRSLVEMAKSMLKAKCLSKSFWAKQFIQRRTCSIVVQRQH</sequence>
<evidence type="ECO:0000256" key="9">
    <source>
        <dbReference type="ARBA" id="ARBA00022840"/>
    </source>
</evidence>
<keyword evidence="5" id="KW-0479">Metal-binding</keyword>
<evidence type="ECO:0000256" key="2">
    <source>
        <dbReference type="ARBA" id="ARBA00022612"/>
    </source>
</evidence>
<feature type="transmembrane region" description="Helical" evidence="18">
    <location>
        <begin position="171"/>
        <end position="190"/>
    </location>
</feature>
<dbReference type="PROSITE" id="PS50158">
    <property type="entry name" value="ZF_CCHC"/>
    <property type="match status" value="1"/>
</dbReference>
<dbReference type="Pfam" id="PF22936">
    <property type="entry name" value="Pol_BBD"/>
    <property type="match status" value="1"/>
</dbReference>
<keyword evidence="15" id="KW-0233">DNA recombination</keyword>
<dbReference type="InterPro" id="IPR036397">
    <property type="entry name" value="RNaseH_sf"/>
</dbReference>
<evidence type="ECO:0000256" key="15">
    <source>
        <dbReference type="ARBA" id="ARBA00023172"/>
    </source>
</evidence>
<dbReference type="GO" id="GO:0004519">
    <property type="term" value="F:endonuclease activity"/>
    <property type="evidence" value="ECO:0007669"/>
    <property type="project" value="UniProtKB-KW"/>
</dbReference>
<keyword evidence="18" id="KW-0472">Membrane</keyword>
<organism evidence="21">
    <name type="scientific">Sesamum radiatum</name>
    <name type="common">Black benniseed</name>
    <dbReference type="NCBI Taxonomy" id="300843"/>
    <lineage>
        <taxon>Eukaryota</taxon>
        <taxon>Viridiplantae</taxon>
        <taxon>Streptophyta</taxon>
        <taxon>Embryophyta</taxon>
        <taxon>Tracheophyta</taxon>
        <taxon>Spermatophyta</taxon>
        <taxon>Magnoliopsida</taxon>
        <taxon>eudicotyledons</taxon>
        <taxon>Gunneridae</taxon>
        <taxon>Pentapetalae</taxon>
        <taxon>asterids</taxon>
        <taxon>lamiids</taxon>
        <taxon>Lamiales</taxon>
        <taxon>Pedaliaceae</taxon>
        <taxon>Sesamum</taxon>
    </lineage>
</organism>
<evidence type="ECO:0000256" key="7">
    <source>
        <dbReference type="ARBA" id="ARBA00022759"/>
    </source>
</evidence>
<name>A0AAW2V3Z0_SESRA</name>
<dbReference type="GO" id="GO:0008233">
    <property type="term" value="F:peptidase activity"/>
    <property type="evidence" value="ECO:0007669"/>
    <property type="project" value="UniProtKB-KW"/>
</dbReference>
<dbReference type="SUPFAM" id="SSF57756">
    <property type="entry name" value="Retrovirus zinc finger-like domains"/>
    <property type="match status" value="1"/>
</dbReference>
<feature type="domain" description="CCHC-type" evidence="19">
    <location>
        <begin position="137"/>
        <end position="151"/>
    </location>
</feature>
<dbReference type="GO" id="GO:0015074">
    <property type="term" value="P:DNA integration"/>
    <property type="evidence" value="ECO:0007669"/>
    <property type="project" value="UniProtKB-KW"/>
</dbReference>
<dbReference type="InterPro" id="IPR039537">
    <property type="entry name" value="Retrotran_Ty1/copia-like"/>
</dbReference>
<dbReference type="PANTHER" id="PTHR42648:SF11">
    <property type="entry name" value="TRANSPOSON TY4-P GAG-POL POLYPROTEIN"/>
    <property type="match status" value="1"/>
</dbReference>
<keyword evidence="12" id="KW-0695">RNA-directed DNA polymerase</keyword>
<dbReference type="GO" id="GO:0003887">
    <property type="term" value="F:DNA-directed DNA polymerase activity"/>
    <property type="evidence" value="ECO:0007669"/>
    <property type="project" value="UniProtKB-KW"/>
</dbReference>
<dbReference type="InterPro" id="IPR001584">
    <property type="entry name" value="Integrase_cat-core"/>
</dbReference>
<keyword evidence="16" id="KW-0862">Zinc</keyword>
<keyword evidence="13" id="KW-0808">Transferase</keyword>
<keyword evidence="18" id="KW-0812">Transmembrane</keyword>
<feature type="compositionally biased region" description="Low complexity" evidence="17">
    <location>
        <begin position="93"/>
        <end position="104"/>
    </location>
</feature>
<evidence type="ECO:0000256" key="11">
    <source>
        <dbReference type="ARBA" id="ARBA00022908"/>
    </source>
</evidence>
<dbReference type="Gene3D" id="3.30.420.10">
    <property type="entry name" value="Ribonuclease H-like superfamily/Ribonuclease H"/>
    <property type="match status" value="1"/>
</dbReference>
<evidence type="ECO:0000256" key="5">
    <source>
        <dbReference type="ARBA" id="ARBA00022723"/>
    </source>
</evidence>
<accession>A0AAW2V3Z0</accession>
<evidence type="ECO:0000313" key="21">
    <source>
        <dbReference type="EMBL" id="KAL0424086.1"/>
    </source>
</evidence>
<keyword evidence="18" id="KW-1133">Transmembrane helix</keyword>
<reference evidence="21" key="2">
    <citation type="journal article" date="2024" name="Plant">
        <title>Genomic evolution and insights into agronomic trait innovations of Sesamum species.</title>
        <authorList>
            <person name="Miao H."/>
            <person name="Wang L."/>
            <person name="Qu L."/>
            <person name="Liu H."/>
            <person name="Sun Y."/>
            <person name="Le M."/>
            <person name="Wang Q."/>
            <person name="Wei S."/>
            <person name="Zheng Y."/>
            <person name="Lin W."/>
            <person name="Duan Y."/>
            <person name="Cao H."/>
            <person name="Xiong S."/>
            <person name="Wang X."/>
            <person name="Wei L."/>
            <person name="Li C."/>
            <person name="Ma Q."/>
            <person name="Ju M."/>
            <person name="Zhao R."/>
            <person name="Li G."/>
            <person name="Mu C."/>
            <person name="Tian Q."/>
            <person name="Mei H."/>
            <person name="Zhang T."/>
            <person name="Gao T."/>
            <person name="Zhang H."/>
        </authorList>
    </citation>
    <scope>NUCLEOTIDE SEQUENCE</scope>
    <source>
        <strain evidence="21">G02</strain>
    </source>
</reference>
<dbReference type="InterPro" id="IPR012337">
    <property type="entry name" value="RNaseH-like_sf"/>
</dbReference>
<keyword evidence="6" id="KW-0547">Nucleotide-binding</keyword>
<evidence type="ECO:0000259" key="20">
    <source>
        <dbReference type="PROSITE" id="PS50994"/>
    </source>
</evidence>
<keyword evidence="13" id="KW-0548">Nucleotidyltransferase</keyword>
<dbReference type="AlphaFoldDB" id="A0AAW2V3Z0"/>
<dbReference type="Gene3D" id="4.10.60.10">
    <property type="entry name" value="Zinc finger, CCHC-type"/>
    <property type="match status" value="1"/>
</dbReference>
<protein>
    <submittedName>
        <fullName evidence="21">Retrovirus-related Pol polyprotein from transposon TNT 1-94</fullName>
    </submittedName>
</protein>
<dbReference type="Pfam" id="PF13976">
    <property type="entry name" value="gag_pre-integrs"/>
    <property type="match status" value="1"/>
</dbReference>
<comment type="function">
    <text evidence="1">The aspartyl protease (PR) mediates the proteolytic cleavages of the Gag and Gag-Pol polyproteins after assembly of the VLP.</text>
</comment>
<evidence type="ECO:0000256" key="6">
    <source>
        <dbReference type="ARBA" id="ARBA00022741"/>
    </source>
</evidence>
<dbReference type="InterPro" id="IPR001878">
    <property type="entry name" value="Znf_CCHC"/>
</dbReference>
<dbReference type="GO" id="GO:0003964">
    <property type="term" value="F:RNA-directed DNA polymerase activity"/>
    <property type="evidence" value="ECO:0007669"/>
    <property type="project" value="UniProtKB-KW"/>
</dbReference>
<proteinExistence type="predicted"/>
<keyword evidence="16" id="KW-0863">Zinc-finger</keyword>
<gene>
    <name evidence="21" type="ORF">Sradi_0943400</name>
</gene>
<dbReference type="SUPFAM" id="SSF53098">
    <property type="entry name" value="Ribonuclease H-like"/>
    <property type="match status" value="1"/>
</dbReference>
<dbReference type="GO" id="GO:0006310">
    <property type="term" value="P:DNA recombination"/>
    <property type="evidence" value="ECO:0007669"/>
    <property type="project" value="UniProtKB-KW"/>
</dbReference>
<keyword evidence="9" id="KW-0067">ATP-binding</keyword>
<evidence type="ECO:0000256" key="4">
    <source>
        <dbReference type="ARBA" id="ARBA00022722"/>
    </source>
</evidence>
<dbReference type="InterPro" id="IPR054722">
    <property type="entry name" value="PolX-like_BBD"/>
</dbReference>
<keyword evidence="8" id="KW-0378">Hydrolase</keyword>
<dbReference type="Pfam" id="PF14223">
    <property type="entry name" value="Retrotran_gag_2"/>
    <property type="match status" value="1"/>
</dbReference>
<evidence type="ECO:0000256" key="1">
    <source>
        <dbReference type="ARBA" id="ARBA00002180"/>
    </source>
</evidence>
<dbReference type="GO" id="GO:0005524">
    <property type="term" value="F:ATP binding"/>
    <property type="evidence" value="ECO:0007669"/>
    <property type="project" value="UniProtKB-KW"/>
</dbReference>
<evidence type="ECO:0000256" key="13">
    <source>
        <dbReference type="ARBA" id="ARBA00022932"/>
    </source>
</evidence>
<keyword evidence="14" id="KW-0917">Virion maturation</keyword>
<comment type="caution">
    <text evidence="21">The sequence shown here is derived from an EMBL/GenBank/DDBJ whole genome shotgun (WGS) entry which is preliminary data.</text>
</comment>
<feature type="compositionally biased region" description="Basic and acidic residues" evidence="17">
    <location>
        <begin position="119"/>
        <end position="133"/>
    </location>
</feature>
<keyword evidence="11" id="KW-0229">DNA integration</keyword>
<dbReference type="Pfam" id="PF00665">
    <property type="entry name" value="rve"/>
    <property type="match status" value="1"/>
</dbReference>
<evidence type="ECO:0000256" key="16">
    <source>
        <dbReference type="PROSITE-ProRule" id="PRU00047"/>
    </source>
</evidence>
<reference evidence="21" key="1">
    <citation type="submission" date="2020-06" db="EMBL/GenBank/DDBJ databases">
        <authorList>
            <person name="Li T."/>
            <person name="Hu X."/>
            <person name="Zhang T."/>
            <person name="Song X."/>
            <person name="Zhang H."/>
            <person name="Dai N."/>
            <person name="Sheng W."/>
            <person name="Hou X."/>
            <person name="Wei L."/>
        </authorList>
    </citation>
    <scope>NUCLEOTIDE SEQUENCE</scope>
    <source>
        <strain evidence="21">G02</strain>
        <tissue evidence="21">Leaf</tissue>
    </source>
</reference>
<feature type="compositionally biased region" description="Basic and acidic residues" evidence="17">
    <location>
        <begin position="81"/>
        <end position="92"/>
    </location>
</feature>
<dbReference type="GO" id="GO:0003676">
    <property type="term" value="F:nucleic acid binding"/>
    <property type="evidence" value="ECO:0007669"/>
    <property type="project" value="InterPro"/>
</dbReference>
<dbReference type="InterPro" id="IPR036875">
    <property type="entry name" value="Znf_CCHC_sf"/>
</dbReference>
<evidence type="ECO:0000256" key="17">
    <source>
        <dbReference type="SAM" id="MobiDB-lite"/>
    </source>
</evidence>
<evidence type="ECO:0000256" key="3">
    <source>
        <dbReference type="ARBA" id="ARBA00022670"/>
    </source>
</evidence>
<dbReference type="EMBL" id="JACGWJ010000004">
    <property type="protein sequence ID" value="KAL0424086.1"/>
    <property type="molecule type" value="Genomic_DNA"/>
</dbReference>
<evidence type="ECO:0000256" key="14">
    <source>
        <dbReference type="ARBA" id="ARBA00023113"/>
    </source>
</evidence>
<evidence type="ECO:0000256" key="8">
    <source>
        <dbReference type="ARBA" id="ARBA00022801"/>
    </source>
</evidence>
<keyword evidence="3" id="KW-0645">Protease</keyword>
<evidence type="ECO:0000256" key="10">
    <source>
        <dbReference type="ARBA" id="ARBA00022842"/>
    </source>
</evidence>
<dbReference type="PANTHER" id="PTHR42648">
    <property type="entry name" value="TRANSPOSASE, PUTATIVE-RELATED"/>
    <property type="match status" value="1"/>
</dbReference>
<keyword evidence="13" id="KW-0239">DNA-directed DNA polymerase</keyword>
<evidence type="ECO:0000256" key="12">
    <source>
        <dbReference type="ARBA" id="ARBA00022918"/>
    </source>
</evidence>
<evidence type="ECO:0000256" key="18">
    <source>
        <dbReference type="SAM" id="Phobius"/>
    </source>
</evidence>